<sequence>MEQISSNYDSFEAMKLYNEDGSLKFYLRMLEDGDNNYLIELDENEDELKRIDVKANPQEAMKYFQYLQAYN</sequence>
<dbReference type="AlphaFoldDB" id="A0A3D9HMH7"/>
<dbReference type="EMBL" id="QRDX01000001">
    <property type="protein sequence ID" value="RED50605.1"/>
    <property type="molecule type" value="Genomic_DNA"/>
</dbReference>
<dbReference type="Proteomes" id="UP000256629">
    <property type="component" value="Unassembled WGS sequence"/>
</dbReference>
<proteinExistence type="predicted"/>
<dbReference type="RefSeq" id="WP_147297724.1">
    <property type="nucleotide sequence ID" value="NZ_QRDX01000001.1"/>
</dbReference>
<name>A0A3D9HMH7_9FLAO</name>
<gene>
    <name evidence="1" type="ORF">DFQ02_101641</name>
</gene>
<evidence type="ECO:0000313" key="1">
    <source>
        <dbReference type="EMBL" id="RED50605.1"/>
    </source>
</evidence>
<keyword evidence="2" id="KW-1185">Reference proteome</keyword>
<comment type="caution">
    <text evidence="1">The sequence shown here is derived from an EMBL/GenBank/DDBJ whole genome shotgun (WGS) entry which is preliminary data.</text>
</comment>
<evidence type="ECO:0000313" key="2">
    <source>
        <dbReference type="Proteomes" id="UP000256629"/>
    </source>
</evidence>
<protein>
    <submittedName>
        <fullName evidence="1">Uncharacterized protein</fullName>
    </submittedName>
</protein>
<organism evidence="1 2">
    <name type="scientific">Seonamhaeicola aphaedonensis</name>
    <dbReference type="NCBI Taxonomy" id="1461338"/>
    <lineage>
        <taxon>Bacteria</taxon>
        <taxon>Pseudomonadati</taxon>
        <taxon>Bacteroidota</taxon>
        <taxon>Flavobacteriia</taxon>
        <taxon>Flavobacteriales</taxon>
        <taxon>Flavobacteriaceae</taxon>
    </lineage>
</organism>
<accession>A0A3D9HMH7</accession>
<dbReference type="OrthoDB" id="7342920at2"/>
<reference evidence="1 2" key="1">
    <citation type="submission" date="2018-07" db="EMBL/GenBank/DDBJ databases">
        <title>Genomic Encyclopedia of Type Strains, Phase III (KMG-III): the genomes of soil and plant-associated and newly described type strains.</title>
        <authorList>
            <person name="Whitman W."/>
        </authorList>
    </citation>
    <scope>NUCLEOTIDE SEQUENCE [LARGE SCALE GENOMIC DNA]</scope>
    <source>
        <strain evidence="1 2">CECT 8487</strain>
    </source>
</reference>